<dbReference type="InParanoid" id="A0A059A5Z0"/>
<feature type="compositionally biased region" description="Acidic residues" evidence="4">
    <location>
        <begin position="23"/>
        <end position="40"/>
    </location>
</feature>
<evidence type="ECO:0000256" key="5">
    <source>
        <dbReference type="SAM" id="Phobius"/>
    </source>
</evidence>
<proteinExistence type="predicted"/>
<dbReference type="OrthoDB" id="1912066at2759"/>
<keyword evidence="1" id="KW-0479">Metal-binding</keyword>
<evidence type="ECO:0000259" key="6">
    <source>
        <dbReference type="PROSITE" id="PS51292"/>
    </source>
</evidence>
<keyword evidence="2" id="KW-0863">Zinc-finger</keyword>
<dbReference type="GO" id="GO:0008270">
    <property type="term" value="F:zinc ion binding"/>
    <property type="evidence" value="ECO:0007669"/>
    <property type="project" value="UniProtKB-KW"/>
</dbReference>
<evidence type="ECO:0000256" key="3">
    <source>
        <dbReference type="ARBA" id="ARBA00022833"/>
    </source>
</evidence>
<feature type="compositionally biased region" description="Basic and acidic residues" evidence="4">
    <location>
        <begin position="1"/>
        <end position="13"/>
    </location>
</feature>
<reference evidence="7" key="1">
    <citation type="submission" date="2013-07" db="EMBL/GenBank/DDBJ databases">
        <title>The genome of Eucalyptus grandis.</title>
        <authorList>
            <person name="Schmutz J."/>
            <person name="Hayes R."/>
            <person name="Myburg A."/>
            <person name="Tuskan G."/>
            <person name="Grattapaglia D."/>
            <person name="Rokhsar D.S."/>
        </authorList>
    </citation>
    <scope>NUCLEOTIDE SEQUENCE</scope>
    <source>
        <tissue evidence="7">Leaf extractions</tissue>
    </source>
</reference>
<dbReference type="KEGG" id="egr:104426406"/>
<evidence type="ECO:0000313" key="7">
    <source>
        <dbReference type="EMBL" id="KCW49492.1"/>
    </source>
</evidence>
<feature type="transmembrane region" description="Helical" evidence="5">
    <location>
        <begin position="210"/>
        <end position="229"/>
    </location>
</feature>
<evidence type="ECO:0000256" key="2">
    <source>
        <dbReference type="ARBA" id="ARBA00022771"/>
    </source>
</evidence>
<name>A0A059A5Z0_EUCGR</name>
<dbReference type="Pfam" id="PF12906">
    <property type="entry name" value="RINGv"/>
    <property type="match status" value="1"/>
</dbReference>
<feature type="domain" description="RING-CH-type" evidence="6">
    <location>
        <begin position="102"/>
        <end position="168"/>
    </location>
</feature>
<dbReference type="AlphaFoldDB" id="A0A059A5Z0"/>
<dbReference type="SUPFAM" id="SSF57850">
    <property type="entry name" value="RING/U-box"/>
    <property type="match status" value="1"/>
</dbReference>
<sequence>MRNGDISHVDLERGRRRRRSESSAEDEDESECFSDAEDGDGSGSCRSQFYSTTGGSYDEFSFACASDREATASGARGPSSGSERSAEIEVVEREGKVHLGKAERERERDCRICHLGLESNSHESGVAIELGCACKDDLAAAHKNCAETWFKIKGNKTCEICQSIAHNVSGASEIEATEQLNETHSAMAVSAVLAPIPTSETRSFWHGHRLLNFLLACMVFAFVISWLFHFRMPSS</sequence>
<dbReference type="InterPro" id="IPR013083">
    <property type="entry name" value="Znf_RING/FYVE/PHD"/>
</dbReference>
<keyword evidence="5" id="KW-0472">Membrane</keyword>
<feature type="region of interest" description="Disordered" evidence="4">
    <location>
        <begin position="71"/>
        <end position="92"/>
    </location>
</feature>
<dbReference type="PANTHER" id="PTHR46214:SF36">
    <property type="entry name" value="RING-CH-TYPE DOMAIN-CONTAINING PROTEIN"/>
    <property type="match status" value="1"/>
</dbReference>
<dbReference type="EMBL" id="KK198763">
    <property type="protein sequence ID" value="KCW49492.1"/>
    <property type="molecule type" value="Genomic_DNA"/>
</dbReference>
<gene>
    <name evidence="7" type="ORF">EUGRSUZ_K03011</name>
</gene>
<dbReference type="OMA" id="NETHSAM"/>
<dbReference type="PROSITE" id="PS51292">
    <property type="entry name" value="ZF_RING_CH"/>
    <property type="match status" value="1"/>
</dbReference>
<keyword evidence="5" id="KW-0812">Transmembrane</keyword>
<evidence type="ECO:0000256" key="4">
    <source>
        <dbReference type="SAM" id="MobiDB-lite"/>
    </source>
</evidence>
<dbReference type="InterPro" id="IPR011016">
    <property type="entry name" value="Znf_RING-CH"/>
</dbReference>
<dbReference type="STRING" id="71139.A0A059A5Z0"/>
<keyword evidence="5" id="KW-1133">Transmembrane helix</keyword>
<keyword evidence="3" id="KW-0862">Zinc</keyword>
<protein>
    <recommendedName>
        <fullName evidence="6">RING-CH-type domain-containing protein</fullName>
    </recommendedName>
</protein>
<organism evidence="7">
    <name type="scientific">Eucalyptus grandis</name>
    <name type="common">Flooded gum</name>
    <dbReference type="NCBI Taxonomy" id="71139"/>
    <lineage>
        <taxon>Eukaryota</taxon>
        <taxon>Viridiplantae</taxon>
        <taxon>Streptophyta</taxon>
        <taxon>Embryophyta</taxon>
        <taxon>Tracheophyta</taxon>
        <taxon>Spermatophyta</taxon>
        <taxon>Magnoliopsida</taxon>
        <taxon>eudicotyledons</taxon>
        <taxon>Gunneridae</taxon>
        <taxon>Pentapetalae</taxon>
        <taxon>rosids</taxon>
        <taxon>malvids</taxon>
        <taxon>Myrtales</taxon>
        <taxon>Myrtaceae</taxon>
        <taxon>Myrtoideae</taxon>
        <taxon>Eucalypteae</taxon>
        <taxon>Eucalyptus</taxon>
    </lineage>
</organism>
<dbReference type="SMART" id="SM00744">
    <property type="entry name" value="RINGv"/>
    <property type="match status" value="1"/>
</dbReference>
<dbReference type="Gramene" id="KCW49492">
    <property type="protein sequence ID" value="KCW49492"/>
    <property type="gene ID" value="EUGRSUZ_K03011"/>
</dbReference>
<dbReference type="PANTHER" id="PTHR46214">
    <property type="entry name" value="ZINC FINGER, RING-CH-TYPE"/>
    <property type="match status" value="1"/>
</dbReference>
<dbReference type="eggNOG" id="KOG1609">
    <property type="taxonomic scope" value="Eukaryota"/>
</dbReference>
<dbReference type="Gene3D" id="3.30.40.10">
    <property type="entry name" value="Zinc/RING finger domain, C3HC4 (zinc finger)"/>
    <property type="match status" value="1"/>
</dbReference>
<feature type="region of interest" description="Disordered" evidence="4">
    <location>
        <begin position="1"/>
        <end position="48"/>
    </location>
</feature>
<evidence type="ECO:0000256" key="1">
    <source>
        <dbReference type="ARBA" id="ARBA00022723"/>
    </source>
</evidence>
<accession>A0A059A5Z0</accession>